<sequence length="52" mass="6218">MENRSSLYRLLELSRRSLVYSNSLIPFLCKFNDDYTKELEEACRTRTMVEVP</sequence>
<evidence type="ECO:0000313" key="2">
    <source>
        <dbReference type="Proteomes" id="UP001189624"/>
    </source>
</evidence>
<keyword evidence="2" id="KW-1185">Reference proteome</keyword>
<dbReference type="EMBL" id="OY731404">
    <property type="protein sequence ID" value="CAJ1968160.1"/>
    <property type="molecule type" value="Genomic_DNA"/>
</dbReference>
<gene>
    <name evidence="1" type="ORF">AYBTSS11_LOCUS21567</name>
</gene>
<name>A0AA86VTL1_9FABA</name>
<organism evidence="1 2">
    <name type="scientific">Sphenostylis stenocarpa</name>
    <dbReference type="NCBI Taxonomy" id="92480"/>
    <lineage>
        <taxon>Eukaryota</taxon>
        <taxon>Viridiplantae</taxon>
        <taxon>Streptophyta</taxon>
        <taxon>Embryophyta</taxon>
        <taxon>Tracheophyta</taxon>
        <taxon>Spermatophyta</taxon>
        <taxon>Magnoliopsida</taxon>
        <taxon>eudicotyledons</taxon>
        <taxon>Gunneridae</taxon>
        <taxon>Pentapetalae</taxon>
        <taxon>rosids</taxon>
        <taxon>fabids</taxon>
        <taxon>Fabales</taxon>
        <taxon>Fabaceae</taxon>
        <taxon>Papilionoideae</taxon>
        <taxon>50 kb inversion clade</taxon>
        <taxon>NPAAA clade</taxon>
        <taxon>indigoferoid/millettioid clade</taxon>
        <taxon>Phaseoleae</taxon>
        <taxon>Sphenostylis</taxon>
    </lineage>
</organism>
<reference evidence="1" key="1">
    <citation type="submission" date="2023-10" db="EMBL/GenBank/DDBJ databases">
        <authorList>
            <person name="Domelevo Entfellner J.-B."/>
        </authorList>
    </citation>
    <scope>NUCLEOTIDE SEQUENCE</scope>
</reference>
<dbReference type="Gramene" id="rna-AYBTSS11_LOCUS21567">
    <property type="protein sequence ID" value="CAJ1968160.1"/>
    <property type="gene ID" value="gene-AYBTSS11_LOCUS21567"/>
</dbReference>
<dbReference type="Proteomes" id="UP001189624">
    <property type="component" value="Chromosome 7"/>
</dbReference>
<dbReference type="AlphaFoldDB" id="A0AA86VTL1"/>
<proteinExistence type="predicted"/>
<protein>
    <submittedName>
        <fullName evidence="1">Uncharacterized protein</fullName>
    </submittedName>
</protein>
<accession>A0AA86VTL1</accession>
<evidence type="ECO:0000313" key="1">
    <source>
        <dbReference type="EMBL" id="CAJ1968160.1"/>
    </source>
</evidence>